<dbReference type="GO" id="GO:0000976">
    <property type="term" value="F:transcription cis-regulatory region binding"/>
    <property type="evidence" value="ECO:0007669"/>
    <property type="project" value="TreeGrafter"/>
</dbReference>
<gene>
    <name evidence="10" type="ORF">AVDCRST_MAG13-12</name>
</gene>
<dbReference type="SMART" id="SM00862">
    <property type="entry name" value="Trans_reg_C"/>
    <property type="match status" value="1"/>
</dbReference>
<protein>
    <submittedName>
        <fullName evidence="10">Two-component response regulator SA14-24</fullName>
    </submittedName>
</protein>
<dbReference type="GO" id="GO:0006355">
    <property type="term" value="P:regulation of DNA-templated transcription"/>
    <property type="evidence" value="ECO:0007669"/>
    <property type="project" value="InterPro"/>
</dbReference>
<dbReference type="GO" id="GO:0000156">
    <property type="term" value="F:phosphorelay response regulator activity"/>
    <property type="evidence" value="ECO:0007669"/>
    <property type="project" value="TreeGrafter"/>
</dbReference>
<dbReference type="PROSITE" id="PS51755">
    <property type="entry name" value="OMPR_PHOB"/>
    <property type="match status" value="1"/>
</dbReference>
<keyword evidence="1 6" id="KW-0597">Phosphoprotein</keyword>
<dbReference type="InterPro" id="IPR036388">
    <property type="entry name" value="WH-like_DNA-bd_sf"/>
</dbReference>
<evidence type="ECO:0000256" key="4">
    <source>
        <dbReference type="ARBA" id="ARBA00023125"/>
    </source>
</evidence>
<organism evidence="10">
    <name type="scientific">uncultured Solirubrobacteraceae bacterium</name>
    <dbReference type="NCBI Taxonomy" id="1162706"/>
    <lineage>
        <taxon>Bacteria</taxon>
        <taxon>Bacillati</taxon>
        <taxon>Actinomycetota</taxon>
        <taxon>Thermoleophilia</taxon>
        <taxon>Solirubrobacterales</taxon>
        <taxon>Solirubrobacteraceae</taxon>
        <taxon>environmental samples</taxon>
    </lineage>
</organism>
<dbReference type="Pfam" id="PF00072">
    <property type="entry name" value="Response_reg"/>
    <property type="match status" value="1"/>
</dbReference>
<evidence type="ECO:0000256" key="7">
    <source>
        <dbReference type="PROSITE-ProRule" id="PRU01091"/>
    </source>
</evidence>
<keyword evidence="4 7" id="KW-0238">DNA-binding</keyword>
<feature type="domain" description="OmpR/PhoB-type" evidence="9">
    <location>
        <begin position="147"/>
        <end position="247"/>
    </location>
</feature>
<evidence type="ECO:0000259" key="9">
    <source>
        <dbReference type="PROSITE" id="PS51755"/>
    </source>
</evidence>
<sequence>MTDRPFGGDRERTAAAPGGVPLRVAVIDTDSGFLQVLTKRLERLGWEHRVLATPVPVETIVAMRLGAVVVDLASLGPHGWDYLERLCEGLPGLGVVVCTGQSTVAQRVRGLRLGADDWLTKPCHPEELIARIEAVVRRRRRAEARGESGPVVAGELEIRSDRFQAFVAERSVDLTRREFELIELLASAEGRVLEREEIYQRVWGYAMARGDRSVDVFVRKLRQKLERASPGWRYIHTHFGVGYRFAPLPLEGTEVLASAGADPGELPDVLPSDVIAGSAPARAGSAR</sequence>
<dbReference type="InterPro" id="IPR039420">
    <property type="entry name" value="WalR-like"/>
</dbReference>
<dbReference type="PANTHER" id="PTHR48111:SF1">
    <property type="entry name" value="TWO-COMPONENT RESPONSE REGULATOR ORR33"/>
    <property type="match status" value="1"/>
</dbReference>
<evidence type="ECO:0000259" key="8">
    <source>
        <dbReference type="PROSITE" id="PS50110"/>
    </source>
</evidence>
<dbReference type="SUPFAM" id="SSF46894">
    <property type="entry name" value="C-terminal effector domain of the bipartite response regulators"/>
    <property type="match status" value="1"/>
</dbReference>
<feature type="domain" description="Response regulatory" evidence="8">
    <location>
        <begin position="23"/>
        <end position="136"/>
    </location>
</feature>
<dbReference type="CDD" id="cd00383">
    <property type="entry name" value="trans_reg_C"/>
    <property type="match status" value="1"/>
</dbReference>
<proteinExistence type="predicted"/>
<feature type="DNA-binding region" description="OmpR/PhoB-type" evidence="7">
    <location>
        <begin position="147"/>
        <end position="247"/>
    </location>
</feature>
<evidence type="ECO:0000256" key="6">
    <source>
        <dbReference type="PROSITE-ProRule" id="PRU00169"/>
    </source>
</evidence>
<dbReference type="SMART" id="SM00448">
    <property type="entry name" value="REC"/>
    <property type="match status" value="1"/>
</dbReference>
<dbReference type="Pfam" id="PF00486">
    <property type="entry name" value="Trans_reg_C"/>
    <property type="match status" value="1"/>
</dbReference>
<dbReference type="InterPro" id="IPR001789">
    <property type="entry name" value="Sig_transdc_resp-reg_receiver"/>
</dbReference>
<dbReference type="PROSITE" id="PS50110">
    <property type="entry name" value="RESPONSE_REGULATORY"/>
    <property type="match status" value="1"/>
</dbReference>
<dbReference type="SUPFAM" id="SSF52172">
    <property type="entry name" value="CheY-like"/>
    <property type="match status" value="1"/>
</dbReference>
<dbReference type="Gene3D" id="3.40.50.2300">
    <property type="match status" value="1"/>
</dbReference>
<dbReference type="AlphaFoldDB" id="A0A6J4RA48"/>
<dbReference type="InterPro" id="IPR011006">
    <property type="entry name" value="CheY-like_superfamily"/>
</dbReference>
<evidence type="ECO:0000256" key="3">
    <source>
        <dbReference type="ARBA" id="ARBA00023015"/>
    </source>
</evidence>
<dbReference type="GO" id="GO:0005829">
    <property type="term" value="C:cytosol"/>
    <property type="evidence" value="ECO:0007669"/>
    <property type="project" value="TreeGrafter"/>
</dbReference>
<dbReference type="EMBL" id="CADCVO010000001">
    <property type="protein sequence ID" value="CAA9465581.1"/>
    <property type="molecule type" value="Genomic_DNA"/>
</dbReference>
<dbReference type="InterPro" id="IPR001867">
    <property type="entry name" value="OmpR/PhoB-type_DNA-bd"/>
</dbReference>
<name>A0A6J4RA48_9ACTN</name>
<evidence type="ECO:0000256" key="2">
    <source>
        <dbReference type="ARBA" id="ARBA00023012"/>
    </source>
</evidence>
<dbReference type="Gene3D" id="1.10.10.10">
    <property type="entry name" value="Winged helix-like DNA-binding domain superfamily/Winged helix DNA-binding domain"/>
    <property type="match status" value="1"/>
</dbReference>
<dbReference type="PANTHER" id="PTHR48111">
    <property type="entry name" value="REGULATOR OF RPOS"/>
    <property type="match status" value="1"/>
</dbReference>
<dbReference type="GO" id="GO:0032993">
    <property type="term" value="C:protein-DNA complex"/>
    <property type="evidence" value="ECO:0007669"/>
    <property type="project" value="TreeGrafter"/>
</dbReference>
<evidence type="ECO:0000313" key="10">
    <source>
        <dbReference type="EMBL" id="CAA9465581.1"/>
    </source>
</evidence>
<accession>A0A6J4RA48</accession>
<keyword evidence="5" id="KW-0804">Transcription</keyword>
<feature type="modified residue" description="4-aspartylphosphate" evidence="6">
    <location>
        <position position="71"/>
    </location>
</feature>
<reference evidence="10" key="1">
    <citation type="submission" date="2020-02" db="EMBL/GenBank/DDBJ databases">
        <authorList>
            <person name="Meier V. D."/>
        </authorList>
    </citation>
    <scope>NUCLEOTIDE SEQUENCE</scope>
    <source>
        <strain evidence="10">AVDCRST_MAG13</strain>
    </source>
</reference>
<dbReference type="InterPro" id="IPR016032">
    <property type="entry name" value="Sig_transdc_resp-reg_C-effctor"/>
</dbReference>
<keyword evidence="2" id="KW-0902">Two-component regulatory system</keyword>
<evidence type="ECO:0000256" key="1">
    <source>
        <dbReference type="ARBA" id="ARBA00022553"/>
    </source>
</evidence>
<keyword evidence="3" id="KW-0805">Transcription regulation</keyword>
<evidence type="ECO:0000256" key="5">
    <source>
        <dbReference type="ARBA" id="ARBA00023163"/>
    </source>
</evidence>